<accession>W4PFA2</accession>
<protein>
    <submittedName>
        <fullName evidence="1">Uncharacterized protein</fullName>
    </submittedName>
</protein>
<organism evidence="1 2">
    <name type="scientific">Bacteroides pyogenes DSM 20611 = JCM 6294</name>
    <dbReference type="NCBI Taxonomy" id="1121100"/>
    <lineage>
        <taxon>Bacteria</taxon>
        <taxon>Pseudomonadati</taxon>
        <taxon>Bacteroidota</taxon>
        <taxon>Bacteroidia</taxon>
        <taxon>Bacteroidales</taxon>
        <taxon>Bacteroidaceae</taxon>
        <taxon>Bacteroides</taxon>
    </lineage>
</organism>
<reference evidence="2" key="1">
    <citation type="journal article" date="2014" name="Genome">
        <title>Draft Genome Sequences of Three Strains of Bacteroides pyogenes Isolated from a Cat and Swine.</title>
        <authorList>
            <person name="Sakamoto M."/>
            <person name="Oshima K."/>
            <person name="Suda W."/>
            <person name="Kitamura K."/>
            <person name="Iida T."/>
            <person name="Hattori M."/>
            <person name="Ohkuma M."/>
        </authorList>
    </citation>
    <scope>NUCLEOTIDE SEQUENCE [LARGE SCALE GENOMIC DNA]</scope>
    <source>
        <strain evidence="2">JCM 6294</strain>
    </source>
</reference>
<evidence type="ECO:0000313" key="1">
    <source>
        <dbReference type="EMBL" id="GAE17854.1"/>
    </source>
</evidence>
<comment type="caution">
    <text evidence="1">The sequence shown here is derived from an EMBL/GenBank/DDBJ whole genome shotgun (WGS) entry which is preliminary data.</text>
</comment>
<proteinExistence type="predicted"/>
<gene>
    <name evidence="1" type="ORF">JCM6294_661</name>
</gene>
<evidence type="ECO:0000313" key="2">
    <source>
        <dbReference type="Proteomes" id="UP000018842"/>
    </source>
</evidence>
<dbReference type="Proteomes" id="UP000018842">
    <property type="component" value="Unassembled WGS sequence"/>
</dbReference>
<name>W4PFA2_9BACE</name>
<sequence>MRFCTKPYFRSMIFYQNRIQNEPFYSTYIPTMVAIYTHRGSHIYIPRRIYMLIVPPIERALYAGLLRFKNP</sequence>
<dbReference type="EMBL" id="BAIR01000003">
    <property type="protein sequence ID" value="GAE17854.1"/>
    <property type="molecule type" value="Genomic_DNA"/>
</dbReference>
<dbReference type="AlphaFoldDB" id="W4PFA2"/>